<feature type="transmembrane region" description="Helical" evidence="2">
    <location>
        <begin position="240"/>
        <end position="259"/>
    </location>
</feature>
<evidence type="ECO:0000256" key="2">
    <source>
        <dbReference type="SAM" id="Phobius"/>
    </source>
</evidence>
<evidence type="ECO:0000256" key="1">
    <source>
        <dbReference type="SAM" id="MobiDB-lite"/>
    </source>
</evidence>
<feature type="region of interest" description="Disordered" evidence="1">
    <location>
        <begin position="79"/>
        <end position="100"/>
    </location>
</feature>
<gene>
    <name evidence="3" type="ORF">GQ26_0020680</name>
</gene>
<feature type="transmembrane region" description="Helical" evidence="2">
    <location>
        <begin position="128"/>
        <end position="153"/>
    </location>
</feature>
<sequence length="361" mass="38885">MSAIALVAEHLVRRSVSNSPNEPSDPEPKQPFPLMGVILFYLTISLFSVVSGCVGYVYGKVVATLAAVEDPNPDVYVRIDDDHAPLNPESTGDDNGDVPPPKPVTSSLKGTISHLTARAGRLAPFRGFVLYILTDIAISIITYPVSSSFHIFGSAITRFIAEILLANLRVAWIHIVISEPSTKSLWSRIPSWRKTFMKIAPAAALRSLAAQVVTFVPLTIAYGTKVFEYGSEPTARSPAAALSGGFGLLALLLVLYVLIQMPAEVTFIRVAASMLPEDDETIVPFDRSFGGKATPEIVGGQGKIGIVDAWKSFSWGSRMRFLRVVGKVFLLQSALGLVFGVVLFAEILIFFGNKGFVGATV</sequence>
<protein>
    <submittedName>
        <fullName evidence="3">Uncharacterized protein</fullName>
    </submittedName>
</protein>
<feature type="transmembrane region" description="Helical" evidence="2">
    <location>
        <begin position="328"/>
        <end position="351"/>
    </location>
</feature>
<feature type="transmembrane region" description="Helical" evidence="2">
    <location>
        <begin position="199"/>
        <end position="220"/>
    </location>
</feature>
<dbReference type="AlphaFoldDB" id="A0A093Y575"/>
<evidence type="ECO:0000313" key="3">
    <source>
        <dbReference type="EMBL" id="KFX52628.1"/>
    </source>
</evidence>
<keyword evidence="2" id="KW-1133">Transmembrane helix</keyword>
<proteinExistence type="predicted"/>
<feature type="transmembrane region" description="Helical" evidence="2">
    <location>
        <begin position="34"/>
        <end position="58"/>
    </location>
</feature>
<keyword evidence="2" id="KW-0812">Transmembrane</keyword>
<comment type="caution">
    <text evidence="3">The sequence shown here is derived from an EMBL/GenBank/DDBJ whole genome shotgun (WGS) entry which is preliminary data.</text>
</comment>
<name>A0A093Y575_TALMA</name>
<keyword evidence="2" id="KW-0472">Membrane</keyword>
<dbReference type="EMBL" id="JPOX01000002">
    <property type="protein sequence ID" value="KFX52628.1"/>
    <property type="molecule type" value="Genomic_DNA"/>
</dbReference>
<accession>A0A093Y575</accession>
<feature type="transmembrane region" description="Helical" evidence="2">
    <location>
        <begin position="159"/>
        <end position="178"/>
    </location>
</feature>
<dbReference type="HOGENOM" id="CLU_038857_1_1_1"/>
<dbReference type="eggNOG" id="ENOG502SERQ">
    <property type="taxonomic scope" value="Eukaryota"/>
</dbReference>
<reference evidence="3" key="1">
    <citation type="journal article" date="2014" name="PLoS Genet.">
        <title>Signature Gene Expression Reveals Novel Clues to the Molecular Mechanisms of Dimorphic Transition in Penicillium marneffei.</title>
        <authorList>
            <person name="Yang E."/>
            <person name="Wang G."/>
            <person name="Cai J."/>
            <person name="Woo P.C."/>
            <person name="Lau S.K."/>
            <person name="Yuen K.-Y."/>
            <person name="Chow W.-N."/>
            <person name="Lin X."/>
        </authorList>
    </citation>
    <scope>NUCLEOTIDE SEQUENCE [LARGE SCALE GENOMIC DNA]</scope>
    <source>
        <strain evidence="3">PM1</strain>
    </source>
</reference>
<organism evidence="3">
    <name type="scientific">Talaromyces marneffei PM1</name>
    <dbReference type="NCBI Taxonomy" id="1077442"/>
    <lineage>
        <taxon>Eukaryota</taxon>
        <taxon>Fungi</taxon>
        <taxon>Dikarya</taxon>
        <taxon>Ascomycota</taxon>
        <taxon>Pezizomycotina</taxon>
        <taxon>Eurotiomycetes</taxon>
        <taxon>Eurotiomycetidae</taxon>
        <taxon>Eurotiales</taxon>
        <taxon>Trichocomaceae</taxon>
        <taxon>Talaromyces</taxon>
        <taxon>Talaromyces sect. Talaromyces</taxon>
    </lineage>
</organism>